<organism evidence="1 2">
    <name type="scientific">Penstemon smallii</name>
    <dbReference type="NCBI Taxonomy" id="265156"/>
    <lineage>
        <taxon>Eukaryota</taxon>
        <taxon>Viridiplantae</taxon>
        <taxon>Streptophyta</taxon>
        <taxon>Embryophyta</taxon>
        <taxon>Tracheophyta</taxon>
        <taxon>Spermatophyta</taxon>
        <taxon>Magnoliopsida</taxon>
        <taxon>eudicotyledons</taxon>
        <taxon>Gunneridae</taxon>
        <taxon>Pentapetalae</taxon>
        <taxon>asterids</taxon>
        <taxon>lamiids</taxon>
        <taxon>Lamiales</taxon>
        <taxon>Plantaginaceae</taxon>
        <taxon>Cheloneae</taxon>
        <taxon>Penstemon</taxon>
    </lineage>
</organism>
<name>A0ABD3TAQ6_9LAMI</name>
<proteinExistence type="predicted"/>
<dbReference type="EMBL" id="JBJXBP010000004">
    <property type="protein sequence ID" value="KAL3833892.1"/>
    <property type="molecule type" value="Genomic_DNA"/>
</dbReference>
<gene>
    <name evidence="1" type="ORF">ACJIZ3_008628</name>
</gene>
<dbReference type="AlphaFoldDB" id="A0ABD3TAQ6"/>
<protein>
    <submittedName>
        <fullName evidence="1">Uncharacterized protein</fullName>
    </submittedName>
</protein>
<evidence type="ECO:0000313" key="1">
    <source>
        <dbReference type="EMBL" id="KAL3833892.1"/>
    </source>
</evidence>
<reference evidence="1 2" key="1">
    <citation type="submission" date="2024-12" db="EMBL/GenBank/DDBJ databases">
        <title>The unique morphological basis and parallel evolutionary history of personate flowers in Penstemon.</title>
        <authorList>
            <person name="Depatie T.H."/>
            <person name="Wessinger C.A."/>
        </authorList>
    </citation>
    <scope>NUCLEOTIDE SEQUENCE [LARGE SCALE GENOMIC DNA]</scope>
    <source>
        <strain evidence="1">WTNN_2</strain>
        <tissue evidence="1">Leaf</tissue>
    </source>
</reference>
<keyword evidence="2" id="KW-1185">Reference proteome</keyword>
<evidence type="ECO:0000313" key="2">
    <source>
        <dbReference type="Proteomes" id="UP001634393"/>
    </source>
</evidence>
<sequence length="142" mass="15966">MGTLGFDNYVESLTIYLNKIRNQESKCNSLQHFPFVKRNVRFVQPKPQVNPRDYAQAPTYPLYPMPSLPRGYAPTPTSYPFNPMPSPQIAIGYAPAPYTYPFGPNNDTGIGLPRMNNDIHDFGGQGGSSSNNLEFDPFIQFK</sequence>
<accession>A0ABD3TAQ6</accession>
<comment type="caution">
    <text evidence="1">The sequence shown here is derived from an EMBL/GenBank/DDBJ whole genome shotgun (WGS) entry which is preliminary data.</text>
</comment>
<dbReference type="Proteomes" id="UP001634393">
    <property type="component" value="Unassembled WGS sequence"/>
</dbReference>